<proteinExistence type="predicted"/>
<dbReference type="EMBL" id="JAVREH010000012">
    <property type="protein sequence ID" value="MDT0261955.1"/>
    <property type="molecule type" value="Genomic_DNA"/>
</dbReference>
<evidence type="ECO:0000313" key="2">
    <source>
        <dbReference type="EMBL" id="MDT0261955.1"/>
    </source>
</evidence>
<reference evidence="3" key="1">
    <citation type="submission" date="2023-07" db="EMBL/GenBank/DDBJ databases">
        <title>30 novel species of actinomycetes from the DSMZ collection.</title>
        <authorList>
            <person name="Nouioui I."/>
        </authorList>
    </citation>
    <scope>NUCLEOTIDE SEQUENCE [LARGE SCALE GENOMIC DNA]</scope>
    <source>
        <strain evidence="3">DSM 44399</strain>
    </source>
</reference>
<protein>
    <submittedName>
        <fullName evidence="2">Uncharacterized protein</fullName>
    </submittedName>
</protein>
<name>A0ABU2JAE7_9ACTN</name>
<organism evidence="2 3">
    <name type="scientific">Jatrophihabitans lederbergiae</name>
    <dbReference type="NCBI Taxonomy" id="3075547"/>
    <lineage>
        <taxon>Bacteria</taxon>
        <taxon>Bacillati</taxon>
        <taxon>Actinomycetota</taxon>
        <taxon>Actinomycetes</taxon>
        <taxon>Jatrophihabitantales</taxon>
        <taxon>Jatrophihabitantaceae</taxon>
        <taxon>Jatrophihabitans</taxon>
    </lineage>
</organism>
<gene>
    <name evidence="2" type="ORF">RM423_11160</name>
</gene>
<dbReference type="RefSeq" id="WP_311423109.1">
    <property type="nucleotide sequence ID" value="NZ_JAVREH010000012.1"/>
</dbReference>
<evidence type="ECO:0000256" key="1">
    <source>
        <dbReference type="SAM" id="MobiDB-lite"/>
    </source>
</evidence>
<feature type="region of interest" description="Disordered" evidence="1">
    <location>
        <begin position="1"/>
        <end position="44"/>
    </location>
</feature>
<sequence>MITPEPRTLPGLTEQPDLTEQAGPAEQPSTEEARSGRVFVGEGH</sequence>
<dbReference type="Proteomes" id="UP001183176">
    <property type="component" value="Unassembled WGS sequence"/>
</dbReference>
<accession>A0ABU2JAE7</accession>
<evidence type="ECO:0000313" key="3">
    <source>
        <dbReference type="Proteomes" id="UP001183176"/>
    </source>
</evidence>
<keyword evidence="3" id="KW-1185">Reference proteome</keyword>
<comment type="caution">
    <text evidence="2">The sequence shown here is derived from an EMBL/GenBank/DDBJ whole genome shotgun (WGS) entry which is preliminary data.</text>
</comment>